<dbReference type="EMBL" id="JBHSAY010000009">
    <property type="protein sequence ID" value="MFC4132279.1"/>
    <property type="molecule type" value="Genomic_DNA"/>
</dbReference>
<gene>
    <name evidence="2" type="ORF">ACFOZ4_16865</name>
</gene>
<proteinExistence type="predicted"/>
<accession>A0ABV8LPV3</accession>
<reference evidence="3" key="1">
    <citation type="journal article" date="2019" name="Int. J. Syst. Evol. Microbiol.">
        <title>The Global Catalogue of Microorganisms (GCM) 10K type strain sequencing project: providing services to taxonomists for standard genome sequencing and annotation.</title>
        <authorList>
            <consortium name="The Broad Institute Genomics Platform"/>
            <consortium name="The Broad Institute Genome Sequencing Center for Infectious Disease"/>
            <person name="Wu L."/>
            <person name="Ma J."/>
        </authorList>
    </citation>
    <scope>NUCLEOTIDE SEQUENCE [LARGE SCALE GENOMIC DNA]</scope>
    <source>
        <strain evidence="3">CGMCC 4.7289</strain>
    </source>
</reference>
<comment type="caution">
    <text evidence="2">The sequence shown here is derived from an EMBL/GenBank/DDBJ whole genome shotgun (WGS) entry which is preliminary data.</text>
</comment>
<protein>
    <submittedName>
        <fullName evidence="2">Uncharacterized protein</fullName>
    </submittedName>
</protein>
<dbReference type="InterPro" id="IPR006311">
    <property type="entry name" value="TAT_signal"/>
</dbReference>
<dbReference type="SUPFAM" id="SSF75005">
    <property type="entry name" value="Arabinanase/levansucrase/invertase"/>
    <property type="match status" value="2"/>
</dbReference>
<dbReference type="PROSITE" id="PS51318">
    <property type="entry name" value="TAT"/>
    <property type="match status" value="1"/>
</dbReference>
<feature type="chain" id="PRO_5046163216" evidence="1">
    <location>
        <begin position="33"/>
        <end position="435"/>
    </location>
</feature>
<name>A0ABV8LPV3_9ACTN</name>
<evidence type="ECO:0000313" key="3">
    <source>
        <dbReference type="Proteomes" id="UP001595816"/>
    </source>
</evidence>
<keyword evidence="3" id="KW-1185">Reference proteome</keyword>
<evidence type="ECO:0000256" key="1">
    <source>
        <dbReference type="SAM" id="SignalP"/>
    </source>
</evidence>
<dbReference type="InterPro" id="IPR023296">
    <property type="entry name" value="Glyco_hydro_beta-prop_sf"/>
</dbReference>
<feature type="signal peptide" evidence="1">
    <location>
        <begin position="1"/>
        <end position="32"/>
    </location>
</feature>
<evidence type="ECO:0000313" key="2">
    <source>
        <dbReference type="EMBL" id="MFC4132279.1"/>
    </source>
</evidence>
<sequence>MAPQSPSRPRRSRLRRAALATATALIAVSGLAARPAAADTTLPTLAYAGEVTVAEELSYNPTGEFIFPSILHASEYFVAPLAEWYLYYAPHENPGGISLMYADSLDGPWTEYAANPLIANVWSPYYSVNHVSSPDAIWNQEAGELFLYYHGGNDQTRYATSTDGITFSYGGTAVDNAMGGTTTTETSYARVFRHPDPASAYHYGMFYMENTTANSRRIRVAESVDGRTWTVRPTPIVTPGSLDAGNVSAANLWEFDGQLYIVYHASSKKIFARTIDPTLTTVGAPVVLYQASGVGDDVGRVASPELVTDNGTLYQFYEAGDRLNATVAYAKATLAPPAYALDVDAVATTGCTSAGLATITVAATNGSTAPTDVRLTTAIGERKVTGLAAGATFAPTLTSTGASLAAGTVTVKAFARVDGVAYEDTWSVPYGGISC</sequence>
<keyword evidence="1" id="KW-0732">Signal</keyword>
<dbReference type="Proteomes" id="UP001595816">
    <property type="component" value="Unassembled WGS sequence"/>
</dbReference>
<dbReference type="RefSeq" id="WP_253753531.1">
    <property type="nucleotide sequence ID" value="NZ_JAMZDZ010000001.1"/>
</dbReference>
<organism evidence="2 3">
    <name type="scientific">Hamadaea flava</name>
    <dbReference type="NCBI Taxonomy" id="1742688"/>
    <lineage>
        <taxon>Bacteria</taxon>
        <taxon>Bacillati</taxon>
        <taxon>Actinomycetota</taxon>
        <taxon>Actinomycetes</taxon>
        <taxon>Micromonosporales</taxon>
        <taxon>Micromonosporaceae</taxon>
        <taxon>Hamadaea</taxon>
    </lineage>
</organism>
<dbReference type="Gene3D" id="2.115.10.20">
    <property type="entry name" value="Glycosyl hydrolase domain, family 43"/>
    <property type="match status" value="2"/>
</dbReference>